<protein>
    <submittedName>
        <fullName evidence="4">Glycosyltransferase family 8 protein</fullName>
    </submittedName>
</protein>
<dbReference type="InterPro" id="IPR050748">
    <property type="entry name" value="Glycosyltrans_8_dom-fam"/>
</dbReference>
<dbReference type="InterPro" id="IPR002495">
    <property type="entry name" value="Glyco_trans_8"/>
</dbReference>
<dbReference type="PANTHER" id="PTHR13778">
    <property type="entry name" value="GLYCOSYLTRANSFERASE 8 DOMAIN-CONTAINING PROTEIN"/>
    <property type="match status" value="1"/>
</dbReference>
<reference evidence="4 5" key="1">
    <citation type="submission" date="2019-10" db="EMBL/GenBank/DDBJ databases">
        <title>The completed genome of Lactobacillus harbinensis M1.</title>
        <authorList>
            <person name="Zheng Y."/>
        </authorList>
    </citation>
    <scope>NUCLEOTIDE SEQUENCE [LARGE SCALE GENOMIC DNA]</scope>
    <source>
        <strain evidence="4 5">M1</strain>
    </source>
</reference>
<dbReference type="GO" id="GO:0016757">
    <property type="term" value="F:glycosyltransferase activity"/>
    <property type="evidence" value="ECO:0007669"/>
    <property type="project" value="UniProtKB-KW"/>
</dbReference>
<keyword evidence="1" id="KW-0328">Glycosyltransferase</keyword>
<evidence type="ECO:0000256" key="2">
    <source>
        <dbReference type="ARBA" id="ARBA00022679"/>
    </source>
</evidence>
<organism evidence="4 5">
    <name type="scientific">Schleiferilactobacillus harbinensis</name>
    <dbReference type="NCBI Taxonomy" id="304207"/>
    <lineage>
        <taxon>Bacteria</taxon>
        <taxon>Bacillati</taxon>
        <taxon>Bacillota</taxon>
        <taxon>Bacilli</taxon>
        <taxon>Lactobacillales</taxon>
        <taxon>Lactobacillaceae</taxon>
        <taxon>Schleiferilactobacillus</taxon>
    </lineage>
</organism>
<dbReference type="AlphaFoldDB" id="A0A510TSM9"/>
<sequence>MTKTNSEMPIFFAINDAYVPCLTVALHSLTEHAAPASQYKIIVLHQGLTPANQAKLQALSTANVAVTLMAMDEQLEKQINDQSNSLRGDYFTYTIYFRLFIADMFPQYDKALYLDADIVVETDLGDLFAEDLGDNFFAGVADSYMNSDDVMGTYAEEAVGVPREDYINSGMLLLNLTALRRGQFSQHFLSLLNQYHFASLAPDQDYINAMGHGRIHYLPTAWNVQVRNTGDAAATPHLVHYNLFRKPWHYSDAPHADFFWQEAQRLPIYPDFQKSLQAYTATDRQTDLDKLAHMQQLGRDICAKHPTFKEIQAQTGSVAL</sequence>
<gene>
    <name evidence="4" type="ORF">D1010_15915</name>
</gene>
<dbReference type="InterPro" id="IPR029044">
    <property type="entry name" value="Nucleotide-diphossugar_trans"/>
</dbReference>
<evidence type="ECO:0000313" key="5">
    <source>
        <dbReference type="Proteomes" id="UP000326779"/>
    </source>
</evidence>
<evidence type="ECO:0000313" key="4">
    <source>
        <dbReference type="EMBL" id="QFR24743.1"/>
    </source>
</evidence>
<keyword evidence="3" id="KW-0479">Metal-binding</keyword>
<dbReference type="CDD" id="cd04194">
    <property type="entry name" value="GT8_A4GalT_like"/>
    <property type="match status" value="1"/>
</dbReference>
<keyword evidence="2 4" id="KW-0808">Transferase</keyword>
<dbReference type="Gene3D" id="3.90.550.10">
    <property type="entry name" value="Spore Coat Polysaccharide Biosynthesis Protein SpsA, Chain A"/>
    <property type="match status" value="1"/>
</dbReference>
<evidence type="ECO:0000256" key="1">
    <source>
        <dbReference type="ARBA" id="ARBA00022676"/>
    </source>
</evidence>
<dbReference type="PANTHER" id="PTHR13778:SF47">
    <property type="entry name" value="LIPOPOLYSACCHARIDE 1,3-GALACTOSYLTRANSFERASE"/>
    <property type="match status" value="1"/>
</dbReference>
<dbReference type="RefSeq" id="WP_146993971.1">
    <property type="nucleotide sequence ID" value="NZ_BJTX01000007.1"/>
</dbReference>
<evidence type="ECO:0000256" key="3">
    <source>
        <dbReference type="ARBA" id="ARBA00022723"/>
    </source>
</evidence>
<name>A0A510TSM9_9LACO</name>
<dbReference type="SUPFAM" id="SSF53448">
    <property type="entry name" value="Nucleotide-diphospho-sugar transferases"/>
    <property type="match status" value="1"/>
</dbReference>
<dbReference type="Proteomes" id="UP000326779">
    <property type="component" value="Chromosome"/>
</dbReference>
<dbReference type="GO" id="GO:0046872">
    <property type="term" value="F:metal ion binding"/>
    <property type="evidence" value="ECO:0007669"/>
    <property type="project" value="UniProtKB-KW"/>
</dbReference>
<accession>A0A510TSM9</accession>
<proteinExistence type="predicted"/>
<dbReference type="KEGG" id="lhb:D1010_15915"/>
<dbReference type="Pfam" id="PF01501">
    <property type="entry name" value="Glyco_transf_8"/>
    <property type="match status" value="1"/>
</dbReference>
<dbReference type="EMBL" id="CP045143">
    <property type="protein sequence ID" value="QFR24743.1"/>
    <property type="molecule type" value="Genomic_DNA"/>
</dbReference>